<comment type="caution">
    <text evidence="3">The sequence shown here is derived from an EMBL/GenBank/DDBJ whole genome shotgun (WGS) entry which is preliminary data.</text>
</comment>
<keyword evidence="2" id="KW-1133">Transmembrane helix</keyword>
<dbReference type="RefSeq" id="WP_139562177.1">
    <property type="nucleotide sequence ID" value="NZ_JARBEV010000017.1"/>
</dbReference>
<keyword evidence="2" id="KW-0812">Transmembrane</keyword>
<dbReference type="Proteomes" id="UP000313312">
    <property type="component" value="Unassembled WGS sequence"/>
</dbReference>
<sequence length="161" mass="17929">MNNQDQDTRFQRYDFTPKRSQNKRKHRPHIWPWILGLVIVVLILTFGIRYALNTSNQVTNNTATSKSTSTNSSDNSDNSSTKNSKGNDTTSSAPATQPAKSASSAMSPSASSSFAEPHTFNSVQDAKDWANATKPDWTSDGYNYWTVTQNSQGYYVLTFTK</sequence>
<evidence type="ECO:0000256" key="1">
    <source>
        <dbReference type="SAM" id="MobiDB-lite"/>
    </source>
</evidence>
<feature type="compositionally biased region" description="Low complexity" evidence="1">
    <location>
        <begin position="59"/>
        <end position="92"/>
    </location>
</feature>
<feature type="compositionally biased region" description="Low complexity" evidence="1">
    <location>
        <begin position="99"/>
        <end position="115"/>
    </location>
</feature>
<keyword evidence="2" id="KW-0472">Membrane</keyword>
<feature type="transmembrane region" description="Helical" evidence="2">
    <location>
        <begin position="30"/>
        <end position="52"/>
    </location>
</feature>
<protein>
    <submittedName>
        <fullName evidence="3">Uncharacterized protein</fullName>
    </submittedName>
</protein>
<gene>
    <name evidence="3" type="ORF">DID87_04845</name>
</gene>
<evidence type="ECO:0000256" key="2">
    <source>
        <dbReference type="SAM" id="Phobius"/>
    </source>
</evidence>
<name>A0A5C4TJI6_FRUSA</name>
<evidence type="ECO:0000313" key="4">
    <source>
        <dbReference type="Proteomes" id="UP000313312"/>
    </source>
</evidence>
<accession>A0A5C4TJI6</accession>
<feature type="compositionally biased region" description="Basic and acidic residues" evidence="1">
    <location>
        <begin position="1"/>
        <end position="17"/>
    </location>
</feature>
<evidence type="ECO:0000313" key="3">
    <source>
        <dbReference type="EMBL" id="TNK90264.1"/>
    </source>
</evidence>
<feature type="region of interest" description="Disordered" evidence="1">
    <location>
        <begin position="1"/>
        <end position="26"/>
    </location>
</feature>
<dbReference type="EMBL" id="QFCR01000013">
    <property type="protein sequence ID" value="TNK90264.1"/>
    <property type="molecule type" value="Genomic_DNA"/>
</dbReference>
<feature type="region of interest" description="Disordered" evidence="1">
    <location>
        <begin position="59"/>
        <end position="116"/>
    </location>
</feature>
<reference evidence="3 4" key="1">
    <citation type="submission" date="2018-05" db="EMBL/GenBank/DDBJ databases">
        <title>Lactobacillus sanfranciscensis Ah4 draft denome sequence.</title>
        <authorList>
            <person name="Zhang G."/>
        </authorList>
    </citation>
    <scope>NUCLEOTIDE SEQUENCE [LARGE SCALE GENOMIC DNA]</scope>
    <source>
        <strain evidence="3 4">Ah4</strain>
    </source>
</reference>
<dbReference type="AlphaFoldDB" id="A0A5C4TJI6"/>
<organism evidence="3 4">
    <name type="scientific">Fructilactobacillus sanfranciscensis</name>
    <name type="common">Lactobacillus sanfranciscensis</name>
    <dbReference type="NCBI Taxonomy" id="1625"/>
    <lineage>
        <taxon>Bacteria</taxon>
        <taxon>Bacillati</taxon>
        <taxon>Bacillota</taxon>
        <taxon>Bacilli</taxon>
        <taxon>Lactobacillales</taxon>
        <taxon>Lactobacillaceae</taxon>
        <taxon>Fructilactobacillus</taxon>
    </lineage>
</organism>
<proteinExistence type="predicted"/>